<evidence type="ECO:0008006" key="3">
    <source>
        <dbReference type="Google" id="ProtNLM"/>
    </source>
</evidence>
<dbReference type="InterPro" id="IPR036895">
    <property type="entry name" value="Uracil-DNA_glycosylase-like_sf"/>
</dbReference>
<dbReference type="AlphaFoldDB" id="A0AAU0EZI0"/>
<dbReference type="Gene3D" id="3.40.470.10">
    <property type="entry name" value="Uracil-DNA glycosylase-like domain"/>
    <property type="match status" value="1"/>
</dbReference>
<dbReference type="RefSeq" id="WP_327983513.1">
    <property type="nucleotide sequence ID" value="NZ_CP136426.1"/>
</dbReference>
<evidence type="ECO:0000313" key="1">
    <source>
        <dbReference type="EMBL" id="WOC51817.1"/>
    </source>
</evidence>
<reference evidence="1" key="1">
    <citation type="submission" date="2023-10" db="EMBL/GenBank/DDBJ databases">
        <title>Characterization and whole genome sequencing of a novel strain of Bergeyella porcorum QD2021 isolated from pig.</title>
        <authorList>
            <person name="Liu G."/>
            <person name="Chen C."/>
            <person name="Han X."/>
        </authorList>
    </citation>
    <scope>NUCLEOTIDE SEQUENCE</scope>
    <source>
        <strain evidence="1">QD2021</strain>
    </source>
</reference>
<evidence type="ECO:0000313" key="2">
    <source>
        <dbReference type="Proteomes" id="UP001432059"/>
    </source>
</evidence>
<sequence length="201" mass="23809">MHSLTFYPYIGKSYRSQSFKILTLGESHYFGEEDMQRFQQDRNHPHITGITQDVVKRFLAYKQGKGAFHRWMNTFTKYANALANQKLSPQDCVEMWEKTAFYNFVQTPMPNPRLSPTQEDFKNSRSAFEQVLKNLQPNFIIFWGHRLWNNFEKDNYSVENGINYLTYNGIKYPFLVVPHPSSTAFNENTYSEIQKFISKIK</sequence>
<proteinExistence type="predicted"/>
<accession>A0AAU0EZI0</accession>
<dbReference type="EMBL" id="CP136426">
    <property type="protein sequence ID" value="WOC51817.1"/>
    <property type="molecule type" value="Genomic_DNA"/>
</dbReference>
<organism evidence="1 2">
    <name type="scientific">Bergeyella porcorum</name>
    <dbReference type="NCBI Taxonomy" id="1735111"/>
    <lineage>
        <taxon>Bacteria</taxon>
        <taxon>Pseudomonadati</taxon>
        <taxon>Bacteroidota</taxon>
        <taxon>Flavobacteriia</taxon>
        <taxon>Flavobacteriales</taxon>
        <taxon>Weeksellaceae</taxon>
        <taxon>Bergeyella</taxon>
    </lineage>
</organism>
<protein>
    <recommendedName>
        <fullName evidence="3">Uracil-DNA glycosylase-like domain-containing protein</fullName>
    </recommendedName>
</protein>
<dbReference type="KEGG" id="bpor:BPO_1170"/>
<name>A0AAU0EZI0_9FLAO</name>
<gene>
    <name evidence="1" type="ORF">BPO_1170</name>
</gene>
<keyword evidence="2" id="KW-1185">Reference proteome</keyword>
<dbReference type="Proteomes" id="UP001432059">
    <property type="component" value="Chromosome"/>
</dbReference>